<dbReference type="RefSeq" id="WP_230772080.1">
    <property type="nucleotide sequence ID" value="NZ_JAJNCT010000005.1"/>
</dbReference>
<protein>
    <recommendedName>
        <fullName evidence="3">FAD:protein FMN transferase</fullName>
        <ecNumber evidence="2">2.7.1.180</ecNumber>
    </recommendedName>
    <alternativeName>
        <fullName evidence="9">Flavin transferase</fullName>
    </alternativeName>
</protein>
<comment type="catalytic activity">
    <reaction evidence="10">
        <text>L-threonyl-[protein] + FAD = FMN-L-threonyl-[protein] + AMP + H(+)</text>
        <dbReference type="Rhea" id="RHEA:36847"/>
        <dbReference type="Rhea" id="RHEA-COMP:11060"/>
        <dbReference type="Rhea" id="RHEA-COMP:11061"/>
        <dbReference type="ChEBI" id="CHEBI:15378"/>
        <dbReference type="ChEBI" id="CHEBI:30013"/>
        <dbReference type="ChEBI" id="CHEBI:57692"/>
        <dbReference type="ChEBI" id="CHEBI:74257"/>
        <dbReference type="ChEBI" id="CHEBI:456215"/>
        <dbReference type="EC" id="2.7.1.180"/>
    </reaction>
</comment>
<keyword evidence="4" id="KW-0285">Flavoprotein</keyword>
<evidence type="ECO:0000256" key="4">
    <source>
        <dbReference type="ARBA" id="ARBA00022630"/>
    </source>
</evidence>
<accession>A0AAW4XU24</accession>
<evidence type="ECO:0000256" key="2">
    <source>
        <dbReference type="ARBA" id="ARBA00011955"/>
    </source>
</evidence>
<evidence type="ECO:0000256" key="5">
    <source>
        <dbReference type="ARBA" id="ARBA00022679"/>
    </source>
</evidence>
<dbReference type="PANTHER" id="PTHR30040:SF2">
    <property type="entry name" value="FAD:PROTEIN FMN TRANSFERASE"/>
    <property type="match status" value="1"/>
</dbReference>
<keyword evidence="12" id="KW-1185">Reference proteome</keyword>
<dbReference type="GO" id="GO:0046872">
    <property type="term" value="F:metal ion binding"/>
    <property type="evidence" value="ECO:0007669"/>
    <property type="project" value="UniProtKB-KW"/>
</dbReference>
<proteinExistence type="predicted"/>
<name>A0AAW4XU24_9BURK</name>
<keyword evidence="6" id="KW-0479">Metal-binding</keyword>
<evidence type="ECO:0000313" key="12">
    <source>
        <dbReference type="Proteomes" id="UP001199260"/>
    </source>
</evidence>
<organism evidence="11 12">
    <name type="scientific">Comamonas koreensis</name>
    <dbReference type="NCBI Taxonomy" id="160825"/>
    <lineage>
        <taxon>Bacteria</taxon>
        <taxon>Pseudomonadati</taxon>
        <taxon>Pseudomonadota</taxon>
        <taxon>Betaproteobacteria</taxon>
        <taxon>Burkholderiales</taxon>
        <taxon>Comamonadaceae</taxon>
        <taxon>Comamonas</taxon>
    </lineage>
</organism>
<dbReference type="EC" id="2.7.1.180" evidence="2"/>
<dbReference type="InterPro" id="IPR024932">
    <property type="entry name" value="ApbE"/>
</dbReference>
<evidence type="ECO:0000256" key="10">
    <source>
        <dbReference type="ARBA" id="ARBA00048540"/>
    </source>
</evidence>
<dbReference type="GO" id="GO:0016740">
    <property type="term" value="F:transferase activity"/>
    <property type="evidence" value="ECO:0007669"/>
    <property type="project" value="UniProtKB-KW"/>
</dbReference>
<sequence length="382" mass="41113">MSTVPRIHYGAGIWQIPQAQARGEGQPALAGQALAGRSFASPAWRAPAMHPAQDGSLHSLQGATMGTTWSLRLANPGYAPLAPVQALVQHTLDAVIAQMSNWEADSCVSRFNAADAGSWHVLSPELAQVLDAALHWARACDGAYDPTVGALVSLWGFGPRANPQAPHSGQAPAQADIDRALQVCGHQRLQWQPQQWLPQQRRLLQPGGLQLDLSGIAKGYAVDWVAERLRAAGWQHALLEIGGEIRAWGQKPGGQPWRVAVAGVAGDEPLVVPLGDGALASSGDHWHVFMQGGQRFSHSLDPRSGRPVAHALTSVTVYHRDCMHADALATVLTVLGPEDGWRFALQQQLAAVFHTHPDAAQPQGLRRMTPAWEQRFVGSMKR</sequence>
<comment type="cofactor">
    <cofactor evidence="1">
        <name>Mg(2+)</name>
        <dbReference type="ChEBI" id="CHEBI:18420"/>
    </cofactor>
</comment>
<evidence type="ECO:0000256" key="6">
    <source>
        <dbReference type="ARBA" id="ARBA00022723"/>
    </source>
</evidence>
<dbReference type="EMBL" id="JAJNCT010000005">
    <property type="protein sequence ID" value="MCD2164640.1"/>
    <property type="molecule type" value="Genomic_DNA"/>
</dbReference>
<evidence type="ECO:0000256" key="8">
    <source>
        <dbReference type="ARBA" id="ARBA00022842"/>
    </source>
</evidence>
<evidence type="ECO:0000256" key="7">
    <source>
        <dbReference type="ARBA" id="ARBA00022827"/>
    </source>
</evidence>
<dbReference type="PANTHER" id="PTHR30040">
    <property type="entry name" value="THIAMINE BIOSYNTHESIS LIPOPROTEIN APBE"/>
    <property type="match status" value="1"/>
</dbReference>
<evidence type="ECO:0000256" key="9">
    <source>
        <dbReference type="ARBA" id="ARBA00031306"/>
    </source>
</evidence>
<evidence type="ECO:0000256" key="1">
    <source>
        <dbReference type="ARBA" id="ARBA00001946"/>
    </source>
</evidence>
<comment type="caution">
    <text evidence="11">The sequence shown here is derived from an EMBL/GenBank/DDBJ whole genome shotgun (WGS) entry which is preliminary data.</text>
</comment>
<dbReference type="SUPFAM" id="SSF143631">
    <property type="entry name" value="ApbE-like"/>
    <property type="match status" value="1"/>
</dbReference>
<keyword evidence="7" id="KW-0274">FAD</keyword>
<evidence type="ECO:0000256" key="3">
    <source>
        <dbReference type="ARBA" id="ARBA00016337"/>
    </source>
</evidence>
<dbReference type="Gene3D" id="3.10.520.10">
    <property type="entry name" value="ApbE-like domains"/>
    <property type="match status" value="1"/>
</dbReference>
<dbReference type="AlphaFoldDB" id="A0AAW4XU24"/>
<keyword evidence="8" id="KW-0460">Magnesium</keyword>
<evidence type="ECO:0000313" key="11">
    <source>
        <dbReference type="EMBL" id="MCD2164640.1"/>
    </source>
</evidence>
<gene>
    <name evidence="11" type="ORF">LPW39_05765</name>
</gene>
<dbReference type="Pfam" id="PF02424">
    <property type="entry name" value="ApbE"/>
    <property type="match status" value="1"/>
</dbReference>
<dbReference type="Proteomes" id="UP001199260">
    <property type="component" value="Unassembled WGS sequence"/>
</dbReference>
<reference evidence="11 12" key="1">
    <citation type="submission" date="2021-11" db="EMBL/GenBank/DDBJ databases">
        <title>Genome sequence.</title>
        <authorList>
            <person name="Sun Q."/>
        </authorList>
    </citation>
    <scope>NUCLEOTIDE SEQUENCE [LARGE SCALE GENOMIC DNA]</scope>
    <source>
        <strain evidence="11 12">KCTC 12005</strain>
    </source>
</reference>
<dbReference type="InterPro" id="IPR003374">
    <property type="entry name" value="ApbE-like_sf"/>
</dbReference>
<keyword evidence="5 11" id="KW-0808">Transferase</keyword>